<dbReference type="Proteomes" id="UP000298138">
    <property type="component" value="Unassembled WGS sequence"/>
</dbReference>
<evidence type="ECO:0000256" key="1">
    <source>
        <dbReference type="SAM" id="MobiDB-lite"/>
    </source>
</evidence>
<feature type="compositionally biased region" description="Polar residues" evidence="1">
    <location>
        <begin position="486"/>
        <end position="506"/>
    </location>
</feature>
<dbReference type="InParanoid" id="A0A4S2N7X0"/>
<name>A0A4S2N7X0_9PEZI</name>
<feature type="region of interest" description="Disordered" evidence="1">
    <location>
        <begin position="402"/>
        <end position="506"/>
    </location>
</feature>
<feature type="compositionally biased region" description="Acidic residues" evidence="1">
    <location>
        <begin position="37"/>
        <end position="53"/>
    </location>
</feature>
<dbReference type="AlphaFoldDB" id="A0A4S2N7X0"/>
<organism evidence="2 3">
    <name type="scientific">Ascodesmis nigricans</name>
    <dbReference type="NCBI Taxonomy" id="341454"/>
    <lineage>
        <taxon>Eukaryota</taxon>
        <taxon>Fungi</taxon>
        <taxon>Dikarya</taxon>
        <taxon>Ascomycota</taxon>
        <taxon>Pezizomycotina</taxon>
        <taxon>Pezizomycetes</taxon>
        <taxon>Pezizales</taxon>
        <taxon>Ascodesmidaceae</taxon>
        <taxon>Ascodesmis</taxon>
    </lineage>
</organism>
<feature type="compositionally biased region" description="Polar residues" evidence="1">
    <location>
        <begin position="176"/>
        <end position="201"/>
    </location>
</feature>
<feature type="compositionally biased region" description="Polar residues" evidence="1">
    <location>
        <begin position="208"/>
        <end position="220"/>
    </location>
</feature>
<dbReference type="EMBL" id="ML220112">
    <property type="protein sequence ID" value="TGZ85363.1"/>
    <property type="molecule type" value="Genomic_DNA"/>
</dbReference>
<keyword evidence="3" id="KW-1185">Reference proteome</keyword>
<evidence type="ECO:0000313" key="3">
    <source>
        <dbReference type="Proteomes" id="UP000298138"/>
    </source>
</evidence>
<evidence type="ECO:0000313" key="2">
    <source>
        <dbReference type="EMBL" id="TGZ85363.1"/>
    </source>
</evidence>
<feature type="region of interest" description="Disordered" evidence="1">
    <location>
        <begin position="33"/>
        <end position="277"/>
    </location>
</feature>
<sequence length="545" mass="59814">MTPEHEPRLEVAESQLAGVVPVVTSREVQMIPTPAVELEEEETASEDDEEYDDERGLQAHFMGRSEIQVGQVTPRKPRKPVVPSSYTPRMAGVGRVGSPVAVGGEEPESPTRKMLWKKKDVVMGPLKPPGPSGEEEDIRRFSLPPSSPPRNGSPDTITGPDSPHPILRYPKDRIIPSSQWYENDTQASLSTQMTRSDTGLSQPDLLTRTKSVASMVSVQSDGDDLPPPAPPRRFSSNITIANSFGSSSSALDLSPTGTPRLRRSTSSLVQGDMDDKEQDVLLTPLELNPAEKQVPHDEHDPLEDWIQAANQAYTHFTDPEHIDRASSPGDPDAAFSFHPIRTQRFPMEGFLSSQAPTQTEPPLHPETQNVVKMELVSQVGTVPQLQGLGTQAIVKAEPFSQLGPVSQDMGSVHIKPDPEPLEDQSQQRDDPPITNGIPHSSPHHHHLRAPFLPPYDTGETTPDTSDAEIESPLPQSPKPLPGPHLSQLQDNEPLPSTQDASLTVSQLLPNNLMETFPVPPDEWAQTQMYSQMSQLRAYEAEETQD</sequence>
<gene>
    <name evidence="2" type="ORF">EX30DRAFT_337728</name>
</gene>
<feature type="compositionally biased region" description="Low complexity" evidence="1">
    <location>
        <begin position="243"/>
        <end position="254"/>
    </location>
</feature>
<protein>
    <submittedName>
        <fullName evidence="2">Uncharacterized protein</fullName>
    </submittedName>
</protein>
<reference evidence="2 3" key="1">
    <citation type="submission" date="2019-04" db="EMBL/GenBank/DDBJ databases">
        <title>Comparative genomics and transcriptomics to analyze fruiting body development in filamentous ascomycetes.</title>
        <authorList>
            <consortium name="DOE Joint Genome Institute"/>
            <person name="Lutkenhaus R."/>
            <person name="Traeger S."/>
            <person name="Breuer J."/>
            <person name="Kuo A."/>
            <person name="Lipzen A."/>
            <person name="Pangilinan J."/>
            <person name="Dilworth D."/>
            <person name="Sandor L."/>
            <person name="Poggeler S."/>
            <person name="Barry K."/>
            <person name="Grigoriev I.V."/>
            <person name="Nowrousian M."/>
        </authorList>
    </citation>
    <scope>NUCLEOTIDE SEQUENCE [LARGE SCALE GENOMIC DNA]</scope>
    <source>
        <strain evidence="2 3">CBS 389.68</strain>
    </source>
</reference>
<accession>A0A4S2N7X0</accession>
<proteinExistence type="predicted"/>